<dbReference type="Pfam" id="PF00651">
    <property type="entry name" value="BTB"/>
    <property type="match status" value="1"/>
</dbReference>
<dbReference type="Pfam" id="PF07707">
    <property type="entry name" value="BACK"/>
    <property type="match status" value="1"/>
</dbReference>
<sequence>MTSSVERMKHLLSTASADCPLLVEVADVEVSTFKVMLSFIYADDLDELDGNNAMAVLYAAKKYNIPDLVDASLQIAISELPNAFSFKCLRYICQNAAKLFESNDFLQIDQKMLCVFLDNDLLLFSDEFEIWKTALRWADEKCRQNGIECSSENHRAMLGPALFKIRLPNISTRRIFQNSSFLPVC</sequence>
<accession>A0ABD2J240</accession>
<protein>
    <recommendedName>
        <fullName evidence="1">BACK domain-containing protein</fullName>
    </recommendedName>
</protein>
<dbReference type="Proteomes" id="UP001620626">
    <property type="component" value="Unassembled WGS sequence"/>
</dbReference>
<comment type="caution">
    <text evidence="2">The sequence shown here is derived from an EMBL/GenBank/DDBJ whole genome shotgun (WGS) entry which is preliminary data.</text>
</comment>
<dbReference type="InterPro" id="IPR000210">
    <property type="entry name" value="BTB/POZ_dom"/>
</dbReference>
<keyword evidence="3" id="KW-1185">Reference proteome</keyword>
<dbReference type="Gene3D" id="1.25.40.420">
    <property type="match status" value="1"/>
</dbReference>
<gene>
    <name evidence="2" type="ORF">niasHT_036813</name>
</gene>
<evidence type="ECO:0000313" key="3">
    <source>
        <dbReference type="Proteomes" id="UP001620626"/>
    </source>
</evidence>
<dbReference type="AlphaFoldDB" id="A0ABD2J240"/>
<dbReference type="SMART" id="SM00875">
    <property type="entry name" value="BACK"/>
    <property type="match status" value="1"/>
</dbReference>
<name>A0ABD2J240_9BILA</name>
<dbReference type="InterPro" id="IPR011705">
    <property type="entry name" value="BACK"/>
</dbReference>
<dbReference type="Gene3D" id="3.30.710.10">
    <property type="entry name" value="Potassium Channel Kv1.1, Chain A"/>
    <property type="match status" value="1"/>
</dbReference>
<dbReference type="InterPro" id="IPR011333">
    <property type="entry name" value="SKP1/BTB/POZ_sf"/>
</dbReference>
<evidence type="ECO:0000313" key="2">
    <source>
        <dbReference type="EMBL" id="KAL3083685.1"/>
    </source>
</evidence>
<reference evidence="2 3" key="1">
    <citation type="submission" date="2024-10" db="EMBL/GenBank/DDBJ databases">
        <authorList>
            <person name="Kim D."/>
        </authorList>
    </citation>
    <scope>NUCLEOTIDE SEQUENCE [LARGE SCALE GENOMIC DNA]</scope>
    <source>
        <strain evidence="2">BH-2024</strain>
    </source>
</reference>
<dbReference type="SUPFAM" id="SSF54695">
    <property type="entry name" value="POZ domain"/>
    <property type="match status" value="1"/>
</dbReference>
<organism evidence="2 3">
    <name type="scientific">Heterodera trifolii</name>
    <dbReference type="NCBI Taxonomy" id="157864"/>
    <lineage>
        <taxon>Eukaryota</taxon>
        <taxon>Metazoa</taxon>
        <taxon>Ecdysozoa</taxon>
        <taxon>Nematoda</taxon>
        <taxon>Chromadorea</taxon>
        <taxon>Rhabditida</taxon>
        <taxon>Tylenchina</taxon>
        <taxon>Tylenchomorpha</taxon>
        <taxon>Tylenchoidea</taxon>
        <taxon>Heteroderidae</taxon>
        <taxon>Heteroderinae</taxon>
        <taxon>Heterodera</taxon>
    </lineage>
</organism>
<feature type="domain" description="BACK" evidence="1">
    <location>
        <begin position="74"/>
        <end position="180"/>
    </location>
</feature>
<dbReference type="EMBL" id="JBICBT010001095">
    <property type="protein sequence ID" value="KAL3083685.1"/>
    <property type="molecule type" value="Genomic_DNA"/>
</dbReference>
<dbReference type="PANTHER" id="PTHR45774">
    <property type="entry name" value="BTB/POZ DOMAIN-CONTAINING"/>
    <property type="match status" value="1"/>
</dbReference>
<evidence type="ECO:0000259" key="1">
    <source>
        <dbReference type="SMART" id="SM00875"/>
    </source>
</evidence>
<proteinExistence type="predicted"/>